<evidence type="ECO:0000313" key="1">
    <source>
        <dbReference type="EMBL" id="MBX63319.1"/>
    </source>
</evidence>
<protein>
    <submittedName>
        <fullName evidence="1">Uncharacterized protein</fullName>
    </submittedName>
</protein>
<organism evidence="1">
    <name type="scientific">Rhizophora mucronata</name>
    <name type="common">Asiatic mangrove</name>
    <dbReference type="NCBI Taxonomy" id="61149"/>
    <lineage>
        <taxon>Eukaryota</taxon>
        <taxon>Viridiplantae</taxon>
        <taxon>Streptophyta</taxon>
        <taxon>Embryophyta</taxon>
        <taxon>Tracheophyta</taxon>
        <taxon>Spermatophyta</taxon>
        <taxon>Magnoliopsida</taxon>
        <taxon>eudicotyledons</taxon>
        <taxon>Gunneridae</taxon>
        <taxon>Pentapetalae</taxon>
        <taxon>rosids</taxon>
        <taxon>fabids</taxon>
        <taxon>Malpighiales</taxon>
        <taxon>Rhizophoraceae</taxon>
        <taxon>Rhizophora</taxon>
    </lineage>
</organism>
<sequence>MMMMMMMFAFLVMVKRNLSPFVVLAIASVVLSWVC</sequence>
<accession>A0A2P2Q8W2</accession>
<reference evidence="1" key="1">
    <citation type="submission" date="2018-02" db="EMBL/GenBank/DDBJ databases">
        <title>Rhizophora mucronata_Transcriptome.</title>
        <authorList>
            <person name="Meera S.P."/>
            <person name="Sreeshan A."/>
            <person name="Augustine A."/>
        </authorList>
    </citation>
    <scope>NUCLEOTIDE SEQUENCE</scope>
    <source>
        <tissue evidence="1">Leaf</tissue>
    </source>
</reference>
<dbReference type="AlphaFoldDB" id="A0A2P2Q8W2"/>
<dbReference type="EMBL" id="GGEC01082835">
    <property type="protein sequence ID" value="MBX63319.1"/>
    <property type="molecule type" value="Transcribed_RNA"/>
</dbReference>
<proteinExistence type="predicted"/>
<name>A0A2P2Q8W2_RHIMU</name>